<dbReference type="PANTHER" id="PTHR34477:SF1">
    <property type="entry name" value="UPF0213 PROTEIN YHBQ"/>
    <property type="match status" value="1"/>
</dbReference>
<reference evidence="4 5" key="1">
    <citation type="submission" date="2018-08" db="EMBL/GenBank/DDBJ databases">
        <title>A genome reference for cultivated species of the human gut microbiota.</title>
        <authorList>
            <person name="Zou Y."/>
            <person name="Xue W."/>
            <person name="Luo G."/>
        </authorList>
    </citation>
    <scope>NUCLEOTIDE SEQUENCE [LARGE SCALE GENOMIC DNA]</scope>
    <source>
        <strain evidence="4 5">AF35-6BH</strain>
    </source>
</reference>
<dbReference type="InterPro" id="IPR000305">
    <property type="entry name" value="GIY-YIG_endonuc"/>
</dbReference>
<evidence type="ECO:0000313" key="4">
    <source>
        <dbReference type="EMBL" id="RHM13285.1"/>
    </source>
</evidence>
<evidence type="ECO:0000313" key="3">
    <source>
        <dbReference type="EMBL" id="MBS4884654.1"/>
    </source>
</evidence>
<dbReference type="EMBL" id="JAGZMZ010000020">
    <property type="protein sequence ID" value="MBS4884654.1"/>
    <property type="molecule type" value="Genomic_DNA"/>
</dbReference>
<sequence>MNKTLPWKKQISASGAIPDIDGYYVYLLLCADNSLYCGWTTNLIRRYKAHASGKGAKYTRAHQPVLLYYYESCESKSAACQREAQIKRMSHLEKIALKER</sequence>
<protein>
    <submittedName>
        <fullName evidence="4">GIY-YIG nuclease family protein</fullName>
    </submittedName>
</protein>
<reference evidence="3" key="2">
    <citation type="submission" date="2021-02" db="EMBL/GenBank/DDBJ databases">
        <title>Infant gut strain persistence is associated with maternal origin, phylogeny, and functional potential including surface adhesion and iron acquisition.</title>
        <authorList>
            <person name="Lou Y.C."/>
        </authorList>
    </citation>
    <scope>NUCLEOTIDE SEQUENCE</scope>
    <source>
        <strain evidence="3">L3_108_103G1_dasL3_108_103G1_concoct_2</strain>
    </source>
</reference>
<dbReference type="InterPro" id="IPR035901">
    <property type="entry name" value="GIY-YIG_endonuc_sf"/>
</dbReference>
<accession>A0A415PKQ2</accession>
<dbReference type="EMBL" id="QRPK01000013">
    <property type="protein sequence ID" value="RHM13285.1"/>
    <property type="molecule type" value="Genomic_DNA"/>
</dbReference>
<dbReference type="RefSeq" id="WP_022420872.1">
    <property type="nucleotide sequence ID" value="NZ_CABKNA010000009.1"/>
</dbReference>
<dbReference type="PROSITE" id="PS50164">
    <property type="entry name" value="GIY_YIG"/>
    <property type="match status" value="1"/>
</dbReference>
<evidence type="ECO:0000313" key="5">
    <source>
        <dbReference type="Proteomes" id="UP000284868"/>
    </source>
</evidence>
<comment type="similarity">
    <text evidence="1">Belongs to the UPF0213 family.</text>
</comment>
<dbReference type="PANTHER" id="PTHR34477">
    <property type="entry name" value="UPF0213 PROTEIN YHBQ"/>
    <property type="match status" value="1"/>
</dbReference>
<proteinExistence type="inferred from homology"/>
<dbReference type="InterPro" id="IPR050190">
    <property type="entry name" value="UPF0213_domain"/>
</dbReference>
<feature type="domain" description="GIY-YIG" evidence="2">
    <location>
        <begin position="21"/>
        <end position="96"/>
    </location>
</feature>
<dbReference type="OrthoDB" id="9807770at2"/>
<dbReference type="SUPFAM" id="SSF82771">
    <property type="entry name" value="GIY-YIG endonuclease"/>
    <property type="match status" value="1"/>
</dbReference>
<name>A0A415PKQ2_9FIRM</name>
<gene>
    <name evidence="4" type="ORF">DWZ83_04100</name>
    <name evidence="3" type="ORF">KHZ85_07800</name>
</gene>
<dbReference type="Gene3D" id="3.40.1440.10">
    <property type="entry name" value="GIY-YIG endonuclease"/>
    <property type="match status" value="1"/>
</dbReference>
<dbReference type="Proteomes" id="UP000753219">
    <property type="component" value="Unassembled WGS sequence"/>
</dbReference>
<dbReference type="Pfam" id="PF01541">
    <property type="entry name" value="GIY-YIG"/>
    <property type="match status" value="1"/>
</dbReference>
<organism evidence="4 5">
    <name type="scientific">Amedibacillus dolichus</name>
    <dbReference type="NCBI Taxonomy" id="31971"/>
    <lineage>
        <taxon>Bacteria</taxon>
        <taxon>Bacillati</taxon>
        <taxon>Bacillota</taxon>
        <taxon>Erysipelotrichia</taxon>
        <taxon>Erysipelotrichales</taxon>
        <taxon>Erysipelotrichaceae</taxon>
        <taxon>Amedibacillus</taxon>
    </lineage>
</organism>
<keyword evidence="5" id="KW-1185">Reference proteome</keyword>
<comment type="caution">
    <text evidence="4">The sequence shown here is derived from an EMBL/GenBank/DDBJ whole genome shotgun (WGS) entry which is preliminary data.</text>
</comment>
<evidence type="ECO:0000256" key="1">
    <source>
        <dbReference type="ARBA" id="ARBA00007435"/>
    </source>
</evidence>
<dbReference type="GeneID" id="92792687"/>
<dbReference type="CDD" id="cd10456">
    <property type="entry name" value="GIY-YIG_UPF0213"/>
    <property type="match status" value="1"/>
</dbReference>
<evidence type="ECO:0000259" key="2">
    <source>
        <dbReference type="PROSITE" id="PS50164"/>
    </source>
</evidence>
<dbReference type="Proteomes" id="UP000284868">
    <property type="component" value="Unassembled WGS sequence"/>
</dbReference>
<dbReference type="AlphaFoldDB" id="A0A415PKQ2"/>